<evidence type="ECO:0000313" key="2">
    <source>
        <dbReference type="EMBL" id="KAK9752501.1"/>
    </source>
</evidence>
<comment type="caution">
    <text evidence="2">The sequence shown here is derived from an EMBL/GenBank/DDBJ whole genome shotgun (WGS) entry which is preliminary data.</text>
</comment>
<name>A0AAW1N1Q3_POPJA</name>
<protein>
    <submittedName>
        <fullName evidence="2">Uncharacterized protein</fullName>
    </submittedName>
</protein>
<dbReference type="Proteomes" id="UP001458880">
    <property type="component" value="Unassembled WGS sequence"/>
</dbReference>
<keyword evidence="3" id="KW-1185">Reference proteome</keyword>
<evidence type="ECO:0000256" key="1">
    <source>
        <dbReference type="SAM" id="MobiDB-lite"/>
    </source>
</evidence>
<feature type="compositionally biased region" description="Low complexity" evidence="1">
    <location>
        <begin position="46"/>
        <end position="58"/>
    </location>
</feature>
<sequence length="125" mass="14395">MNVEAQDIHADIFQNIEEYNSQTNVQVEDDVQGGVFQNREVGNKAGNQGTQQQTPTQNIDVAIDIPIPFKKMLFWPKPKSDTKLKKSKVKLPSVATSDSWRSYYENKENKKKKGEIRKEARTQRK</sequence>
<organism evidence="2 3">
    <name type="scientific">Popillia japonica</name>
    <name type="common">Japanese beetle</name>
    <dbReference type="NCBI Taxonomy" id="7064"/>
    <lineage>
        <taxon>Eukaryota</taxon>
        <taxon>Metazoa</taxon>
        <taxon>Ecdysozoa</taxon>
        <taxon>Arthropoda</taxon>
        <taxon>Hexapoda</taxon>
        <taxon>Insecta</taxon>
        <taxon>Pterygota</taxon>
        <taxon>Neoptera</taxon>
        <taxon>Endopterygota</taxon>
        <taxon>Coleoptera</taxon>
        <taxon>Polyphaga</taxon>
        <taxon>Scarabaeiformia</taxon>
        <taxon>Scarabaeidae</taxon>
        <taxon>Rutelinae</taxon>
        <taxon>Popillia</taxon>
    </lineage>
</organism>
<evidence type="ECO:0000313" key="3">
    <source>
        <dbReference type="Proteomes" id="UP001458880"/>
    </source>
</evidence>
<feature type="compositionally biased region" description="Basic and acidic residues" evidence="1">
    <location>
        <begin position="116"/>
        <end position="125"/>
    </location>
</feature>
<reference evidence="2 3" key="1">
    <citation type="journal article" date="2024" name="BMC Genomics">
        <title>De novo assembly and annotation of Popillia japonica's genome with initial clues to its potential as an invasive pest.</title>
        <authorList>
            <person name="Cucini C."/>
            <person name="Boschi S."/>
            <person name="Funari R."/>
            <person name="Cardaioli E."/>
            <person name="Iannotti N."/>
            <person name="Marturano G."/>
            <person name="Paoli F."/>
            <person name="Bruttini M."/>
            <person name="Carapelli A."/>
            <person name="Frati F."/>
            <person name="Nardi F."/>
        </authorList>
    </citation>
    <scope>NUCLEOTIDE SEQUENCE [LARGE SCALE GENOMIC DNA]</scope>
    <source>
        <strain evidence="2">DMR45628</strain>
    </source>
</reference>
<feature type="region of interest" description="Disordered" evidence="1">
    <location>
        <begin position="38"/>
        <end position="58"/>
    </location>
</feature>
<proteinExistence type="predicted"/>
<dbReference type="AlphaFoldDB" id="A0AAW1N1Q3"/>
<gene>
    <name evidence="2" type="ORF">QE152_g4070</name>
</gene>
<accession>A0AAW1N1Q3</accession>
<dbReference type="EMBL" id="JASPKY010000019">
    <property type="protein sequence ID" value="KAK9752501.1"/>
    <property type="molecule type" value="Genomic_DNA"/>
</dbReference>
<feature type="region of interest" description="Disordered" evidence="1">
    <location>
        <begin position="81"/>
        <end position="125"/>
    </location>
</feature>